<comment type="subcellular location">
    <subcellularLocation>
        <location evidence="1">Endomembrane system</location>
    </subcellularLocation>
</comment>
<dbReference type="InterPro" id="IPR005150">
    <property type="entry name" value="Cellulose_synth"/>
</dbReference>
<evidence type="ECO:0000313" key="9">
    <source>
        <dbReference type="EMBL" id="TXG55396.1"/>
    </source>
</evidence>
<evidence type="ECO:0000256" key="4">
    <source>
        <dbReference type="ARBA" id="ARBA00022692"/>
    </source>
</evidence>
<protein>
    <submittedName>
        <fullName evidence="9">Uncharacterized protein</fullName>
    </submittedName>
</protein>
<dbReference type="GO" id="GO:0016760">
    <property type="term" value="F:cellulose synthase (UDP-forming) activity"/>
    <property type="evidence" value="ECO:0007669"/>
    <property type="project" value="InterPro"/>
</dbReference>
<reference evidence="10" key="1">
    <citation type="journal article" date="2019" name="Gigascience">
        <title>De novo genome assembly of the endangered Acer yangbiense, a plant species with extremely small populations endemic to Yunnan Province, China.</title>
        <authorList>
            <person name="Yang J."/>
            <person name="Wariss H.M."/>
            <person name="Tao L."/>
            <person name="Zhang R."/>
            <person name="Yun Q."/>
            <person name="Hollingsworth P."/>
            <person name="Dao Z."/>
            <person name="Luo G."/>
            <person name="Guo H."/>
            <person name="Ma Y."/>
            <person name="Sun W."/>
        </authorList>
    </citation>
    <scope>NUCLEOTIDE SEQUENCE [LARGE SCALE GENOMIC DNA]</scope>
    <source>
        <strain evidence="10">cv. Malutang</strain>
    </source>
</reference>
<dbReference type="GO" id="GO:0071555">
    <property type="term" value="P:cell wall organization"/>
    <property type="evidence" value="ECO:0007669"/>
    <property type="project" value="UniProtKB-KW"/>
</dbReference>
<evidence type="ECO:0000256" key="6">
    <source>
        <dbReference type="ARBA" id="ARBA00023136"/>
    </source>
</evidence>
<keyword evidence="10" id="KW-1185">Reference proteome</keyword>
<keyword evidence="6" id="KW-0472">Membrane</keyword>
<sequence length="191" mass="21924">MKFLGFLHFYTNHGSLSSGFCPPPRDGLLRTCRLSNLPRTYSQTSADPVLEPPIITVNTVLSLLAIDYPTHKLACYVSDDGCLLLTFYSLVEASKFAKLRLQFFNKYNVHVRAPSRYFLQYTSSDHRENSFEFKQEWEKMKDEYGQLSRKIEDAAHNITGDELAVFSNVTEAKNHSTIVKADNSIELDFYF</sequence>
<evidence type="ECO:0000256" key="3">
    <source>
        <dbReference type="ARBA" id="ARBA00022679"/>
    </source>
</evidence>
<comment type="caution">
    <text evidence="9">The sequence shown here is derived from an EMBL/GenBank/DDBJ whole genome shotgun (WGS) entry which is preliminary data.</text>
</comment>
<keyword evidence="7" id="KW-0961">Cell wall biogenesis/degradation</keyword>
<name>A0A5C7HGQ9_9ROSI</name>
<dbReference type="Proteomes" id="UP000323000">
    <property type="component" value="Chromosome 9"/>
</dbReference>
<accession>A0A5C7HGQ9</accession>
<feature type="binding site" evidence="8">
    <location>
        <position position="51"/>
    </location>
    <ligand>
        <name>UDP-alpha-D-glucose</name>
        <dbReference type="ChEBI" id="CHEBI:58885"/>
    </ligand>
</feature>
<evidence type="ECO:0000256" key="2">
    <source>
        <dbReference type="ARBA" id="ARBA00022676"/>
    </source>
</evidence>
<feature type="binding site" evidence="8">
    <location>
        <position position="80"/>
    </location>
    <ligand>
        <name>UDP-alpha-D-glucose</name>
        <dbReference type="ChEBI" id="CHEBI:58885"/>
    </ligand>
</feature>
<evidence type="ECO:0000256" key="5">
    <source>
        <dbReference type="ARBA" id="ARBA00022989"/>
    </source>
</evidence>
<keyword evidence="3" id="KW-0808">Transferase</keyword>
<dbReference type="GO" id="GO:0016020">
    <property type="term" value="C:membrane"/>
    <property type="evidence" value="ECO:0007669"/>
    <property type="project" value="InterPro"/>
</dbReference>
<evidence type="ECO:0000256" key="7">
    <source>
        <dbReference type="ARBA" id="ARBA00023316"/>
    </source>
</evidence>
<dbReference type="EMBL" id="VAHF01000009">
    <property type="protein sequence ID" value="TXG55396.1"/>
    <property type="molecule type" value="Genomic_DNA"/>
</dbReference>
<evidence type="ECO:0000313" key="10">
    <source>
        <dbReference type="Proteomes" id="UP000323000"/>
    </source>
</evidence>
<proteinExistence type="predicted"/>
<keyword evidence="5" id="KW-1133">Transmembrane helix</keyword>
<dbReference type="AlphaFoldDB" id="A0A5C7HGQ9"/>
<dbReference type="OrthoDB" id="72851at2759"/>
<keyword evidence="2" id="KW-0328">Glycosyltransferase</keyword>
<gene>
    <name evidence="9" type="ORF">EZV62_020652</name>
</gene>
<organism evidence="9 10">
    <name type="scientific">Acer yangbiense</name>
    <dbReference type="NCBI Taxonomy" id="1000413"/>
    <lineage>
        <taxon>Eukaryota</taxon>
        <taxon>Viridiplantae</taxon>
        <taxon>Streptophyta</taxon>
        <taxon>Embryophyta</taxon>
        <taxon>Tracheophyta</taxon>
        <taxon>Spermatophyta</taxon>
        <taxon>Magnoliopsida</taxon>
        <taxon>eudicotyledons</taxon>
        <taxon>Gunneridae</taxon>
        <taxon>Pentapetalae</taxon>
        <taxon>rosids</taxon>
        <taxon>malvids</taxon>
        <taxon>Sapindales</taxon>
        <taxon>Sapindaceae</taxon>
        <taxon>Hippocastanoideae</taxon>
        <taxon>Acereae</taxon>
        <taxon>Acer</taxon>
    </lineage>
</organism>
<dbReference type="GO" id="GO:0012505">
    <property type="term" value="C:endomembrane system"/>
    <property type="evidence" value="ECO:0007669"/>
    <property type="project" value="UniProtKB-SubCell"/>
</dbReference>
<evidence type="ECO:0000256" key="8">
    <source>
        <dbReference type="PIRSR" id="PIRSR605150-2"/>
    </source>
</evidence>
<dbReference type="GO" id="GO:0030244">
    <property type="term" value="P:cellulose biosynthetic process"/>
    <property type="evidence" value="ECO:0007669"/>
    <property type="project" value="InterPro"/>
</dbReference>
<evidence type="ECO:0000256" key="1">
    <source>
        <dbReference type="ARBA" id="ARBA00004308"/>
    </source>
</evidence>
<dbReference type="PANTHER" id="PTHR13301">
    <property type="entry name" value="X-BOX TRANSCRIPTION FACTOR-RELATED"/>
    <property type="match status" value="1"/>
</dbReference>
<keyword evidence="4" id="KW-0812">Transmembrane</keyword>
<dbReference type="Pfam" id="PF03552">
    <property type="entry name" value="Cellulose_synt"/>
    <property type="match status" value="1"/>
</dbReference>